<proteinExistence type="predicted"/>
<name>A0A8X6U028_NEPPI</name>
<keyword evidence="3" id="KW-1185">Reference proteome</keyword>
<evidence type="ECO:0000313" key="2">
    <source>
        <dbReference type="EMBL" id="GFT68010.1"/>
    </source>
</evidence>
<dbReference type="Proteomes" id="UP000887013">
    <property type="component" value="Unassembled WGS sequence"/>
</dbReference>
<evidence type="ECO:0000313" key="3">
    <source>
        <dbReference type="Proteomes" id="UP000887013"/>
    </source>
</evidence>
<reference evidence="2" key="1">
    <citation type="submission" date="2020-08" db="EMBL/GenBank/DDBJ databases">
        <title>Multicomponent nature underlies the extraordinary mechanical properties of spider dragline silk.</title>
        <authorList>
            <person name="Kono N."/>
            <person name="Nakamura H."/>
            <person name="Mori M."/>
            <person name="Yoshida Y."/>
            <person name="Ohtoshi R."/>
            <person name="Malay A.D."/>
            <person name="Moran D.A.P."/>
            <person name="Tomita M."/>
            <person name="Numata K."/>
            <person name="Arakawa K."/>
        </authorList>
    </citation>
    <scope>NUCLEOTIDE SEQUENCE</scope>
</reference>
<feature type="compositionally biased region" description="Polar residues" evidence="1">
    <location>
        <begin position="1"/>
        <end position="27"/>
    </location>
</feature>
<sequence length="95" mass="10176">MSVTRTSTQKEGAGQPSTPTTDDNIQQAREMVTADRRVTIDEHGCSACGAKVCGFTTNRKPSARKAYGSLHFARPSALLVDTISKNNVSVVHLSL</sequence>
<protein>
    <submittedName>
        <fullName evidence="2">Uncharacterized protein</fullName>
    </submittedName>
</protein>
<feature type="region of interest" description="Disordered" evidence="1">
    <location>
        <begin position="1"/>
        <end position="31"/>
    </location>
</feature>
<gene>
    <name evidence="2" type="ORF">NPIL_385691</name>
</gene>
<accession>A0A8X6U028</accession>
<dbReference type="AlphaFoldDB" id="A0A8X6U028"/>
<comment type="caution">
    <text evidence="2">The sequence shown here is derived from an EMBL/GenBank/DDBJ whole genome shotgun (WGS) entry which is preliminary data.</text>
</comment>
<organism evidence="2 3">
    <name type="scientific">Nephila pilipes</name>
    <name type="common">Giant wood spider</name>
    <name type="synonym">Nephila maculata</name>
    <dbReference type="NCBI Taxonomy" id="299642"/>
    <lineage>
        <taxon>Eukaryota</taxon>
        <taxon>Metazoa</taxon>
        <taxon>Ecdysozoa</taxon>
        <taxon>Arthropoda</taxon>
        <taxon>Chelicerata</taxon>
        <taxon>Arachnida</taxon>
        <taxon>Araneae</taxon>
        <taxon>Araneomorphae</taxon>
        <taxon>Entelegynae</taxon>
        <taxon>Araneoidea</taxon>
        <taxon>Nephilidae</taxon>
        <taxon>Nephila</taxon>
    </lineage>
</organism>
<evidence type="ECO:0000256" key="1">
    <source>
        <dbReference type="SAM" id="MobiDB-lite"/>
    </source>
</evidence>
<dbReference type="EMBL" id="BMAW01020412">
    <property type="protein sequence ID" value="GFT68010.1"/>
    <property type="molecule type" value="Genomic_DNA"/>
</dbReference>